<dbReference type="Proteomes" id="UP000621210">
    <property type="component" value="Unassembled WGS sequence"/>
</dbReference>
<proteinExistence type="predicted"/>
<keyword evidence="2" id="KW-0732">Signal</keyword>
<feature type="compositionally biased region" description="Low complexity" evidence="1">
    <location>
        <begin position="205"/>
        <end position="216"/>
    </location>
</feature>
<name>A0A926KZ20_9ACTN</name>
<evidence type="ECO:0008006" key="5">
    <source>
        <dbReference type="Google" id="ProtNLM"/>
    </source>
</evidence>
<gene>
    <name evidence="3" type="ORF">H0H10_04285</name>
</gene>
<feature type="chain" id="PRO_5037181096" description="Secreted protein" evidence="2">
    <location>
        <begin position="30"/>
        <end position="245"/>
    </location>
</feature>
<feature type="region of interest" description="Disordered" evidence="1">
    <location>
        <begin position="116"/>
        <end position="136"/>
    </location>
</feature>
<sequence>MRALPARRIACSALCAALLAGTTGTAAMASDSAREPNRVVSPDTLLVQVRHLDARGGDLAPVADLLNAVLTTGEGRLPGAEARRLGEAAKRAVDDAIVRDAAKRIVEKAAGKAPAVTATATPTPTPTPTASVSADTAADGTDDLLDALRQALQDLLDSLLPEGENTTDQEVPSLDGLLTEVDELVDALTGAVPEASPLPAEPATDDASPSATATTLPALPGLTPLPLLAPLTPLTPLTSVLLPAS</sequence>
<dbReference type="RefSeq" id="WP_188179445.1">
    <property type="nucleotide sequence ID" value="NZ_JACVQF010000138.1"/>
</dbReference>
<dbReference type="EMBL" id="JACVQF010000138">
    <property type="protein sequence ID" value="MBD0418394.1"/>
    <property type="molecule type" value="Genomic_DNA"/>
</dbReference>
<dbReference type="AlphaFoldDB" id="A0A926KZ20"/>
<feature type="signal peptide" evidence="2">
    <location>
        <begin position="1"/>
        <end position="29"/>
    </location>
</feature>
<reference evidence="3" key="2">
    <citation type="submission" date="2020-09" db="EMBL/GenBank/DDBJ databases">
        <authorList>
            <person name="Luo X."/>
        </authorList>
    </citation>
    <scope>NUCLEOTIDE SEQUENCE</scope>
    <source>
        <strain evidence="3">TRM S81-3</strain>
    </source>
</reference>
<evidence type="ECO:0000256" key="2">
    <source>
        <dbReference type="SAM" id="SignalP"/>
    </source>
</evidence>
<protein>
    <recommendedName>
        <fullName evidence="5">Secreted protein</fullName>
    </recommendedName>
</protein>
<organism evidence="3 4">
    <name type="scientific">Streptomyces griseicoloratus</name>
    <dbReference type="NCBI Taxonomy" id="2752516"/>
    <lineage>
        <taxon>Bacteria</taxon>
        <taxon>Bacillati</taxon>
        <taxon>Actinomycetota</taxon>
        <taxon>Actinomycetes</taxon>
        <taxon>Kitasatosporales</taxon>
        <taxon>Streptomycetaceae</taxon>
        <taxon>Streptomyces</taxon>
    </lineage>
</organism>
<reference evidence="3" key="1">
    <citation type="submission" date="2020-09" db="EMBL/GenBank/DDBJ databases">
        <title>Streptomyces grisecoloratus sp. nov., isolated from cotton soil.</title>
        <authorList>
            <person name="Xing L."/>
        </authorList>
    </citation>
    <scope>NUCLEOTIDE SEQUENCE</scope>
    <source>
        <strain evidence="3">TRM S81-3</strain>
    </source>
</reference>
<evidence type="ECO:0000313" key="3">
    <source>
        <dbReference type="EMBL" id="MBD0418394.1"/>
    </source>
</evidence>
<accession>A0A926KZ20</accession>
<comment type="caution">
    <text evidence="3">The sequence shown here is derived from an EMBL/GenBank/DDBJ whole genome shotgun (WGS) entry which is preliminary data.</text>
</comment>
<keyword evidence="4" id="KW-1185">Reference proteome</keyword>
<evidence type="ECO:0000256" key="1">
    <source>
        <dbReference type="SAM" id="MobiDB-lite"/>
    </source>
</evidence>
<feature type="region of interest" description="Disordered" evidence="1">
    <location>
        <begin position="193"/>
        <end position="216"/>
    </location>
</feature>
<evidence type="ECO:0000313" key="4">
    <source>
        <dbReference type="Proteomes" id="UP000621210"/>
    </source>
</evidence>